<proteinExistence type="predicted"/>
<reference evidence="1" key="1">
    <citation type="journal article" date="2023" name="Comput. Struct. Biotechnol. J.">
        <title>Discovery of a novel marine Bacteroidetes with a rich repertoire of carbohydrate-active enzymes.</title>
        <authorList>
            <person name="Chen B."/>
            <person name="Liu G."/>
            <person name="Chen Q."/>
            <person name="Wang H."/>
            <person name="Liu L."/>
            <person name="Tang K."/>
        </authorList>
    </citation>
    <scope>NUCLEOTIDE SEQUENCE</scope>
    <source>
        <strain evidence="1">TK19036</strain>
    </source>
</reference>
<accession>A0AA49GL92</accession>
<evidence type="ECO:0000313" key="1">
    <source>
        <dbReference type="EMBL" id="WKN35463.1"/>
    </source>
</evidence>
<dbReference type="EMBL" id="CP120682">
    <property type="protein sequence ID" value="WKN35463.1"/>
    <property type="molecule type" value="Genomic_DNA"/>
</dbReference>
<protein>
    <recommendedName>
        <fullName evidence="2">Heavy-metal-associated domain-containing protein</fullName>
    </recommendedName>
</protein>
<sequence length="87" mass="9802">MCYISDHIFPGTTGKTFLMSADRTTDYKFVQNVLNGFPGISSVELNDEKFPCELVIHASTPIAIKDVQRQMSNYGFHAFPKSSLLHF</sequence>
<reference evidence="1" key="2">
    <citation type="journal article" date="2024" name="Antonie Van Leeuwenhoek">
        <title>Roseihalotalea indica gen. nov., sp. nov., a halophilic Bacteroidetes from mesopelagic Southwest Indian Ocean with higher carbohydrate metabolic potential.</title>
        <authorList>
            <person name="Chen B."/>
            <person name="Zhang M."/>
            <person name="Lin D."/>
            <person name="Ye J."/>
            <person name="Tang K."/>
        </authorList>
    </citation>
    <scope>NUCLEOTIDE SEQUENCE</scope>
    <source>
        <strain evidence="1">TK19036</strain>
    </source>
</reference>
<gene>
    <name evidence="1" type="ORF">K4G66_24115</name>
</gene>
<organism evidence="1">
    <name type="scientific">Roseihalotalea indica</name>
    <dbReference type="NCBI Taxonomy" id="2867963"/>
    <lineage>
        <taxon>Bacteria</taxon>
        <taxon>Pseudomonadati</taxon>
        <taxon>Bacteroidota</taxon>
        <taxon>Cytophagia</taxon>
        <taxon>Cytophagales</taxon>
        <taxon>Catalimonadaceae</taxon>
        <taxon>Roseihalotalea</taxon>
    </lineage>
</organism>
<dbReference type="AlphaFoldDB" id="A0AA49GL92"/>
<evidence type="ECO:0008006" key="2">
    <source>
        <dbReference type="Google" id="ProtNLM"/>
    </source>
</evidence>
<name>A0AA49GL92_9BACT</name>